<evidence type="ECO:0000256" key="1">
    <source>
        <dbReference type="SAM" id="MobiDB-lite"/>
    </source>
</evidence>
<proteinExistence type="predicted"/>
<accession>A0A517P5I5</accession>
<reference evidence="2 3" key="1">
    <citation type="submission" date="2019-02" db="EMBL/GenBank/DDBJ databases">
        <title>Deep-cultivation of Planctomycetes and their phenomic and genomic characterization uncovers novel biology.</title>
        <authorList>
            <person name="Wiegand S."/>
            <person name="Jogler M."/>
            <person name="Boedeker C."/>
            <person name="Pinto D."/>
            <person name="Vollmers J."/>
            <person name="Rivas-Marin E."/>
            <person name="Kohn T."/>
            <person name="Peeters S.H."/>
            <person name="Heuer A."/>
            <person name="Rast P."/>
            <person name="Oberbeckmann S."/>
            <person name="Bunk B."/>
            <person name="Jeske O."/>
            <person name="Meyerdierks A."/>
            <person name="Storesund J.E."/>
            <person name="Kallscheuer N."/>
            <person name="Luecker S."/>
            <person name="Lage O.M."/>
            <person name="Pohl T."/>
            <person name="Merkel B.J."/>
            <person name="Hornburger P."/>
            <person name="Mueller R.-W."/>
            <person name="Bruemmer F."/>
            <person name="Labrenz M."/>
            <person name="Spormann A.M."/>
            <person name="Op den Camp H."/>
            <person name="Overmann J."/>
            <person name="Amann R."/>
            <person name="Jetten M.S.M."/>
            <person name="Mascher T."/>
            <person name="Medema M.H."/>
            <person name="Devos D.P."/>
            <person name="Kaster A.-K."/>
            <person name="Ovreas L."/>
            <person name="Rohde M."/>
            <person name="Galperin M.Y."/>
            <person name="Jogler C."/>
        </authorList>
    </citation>
    <scope>NUCLEOTIDE SEQUENCE [LARGE SCALE GENOMIC DNA]</scope>
    <source>
        <strain evidence="2 3">CA12</strain>
    </source>
</reference>
<keyword evidence="3" id="KW-1185">Reference proteome</keyword>
<organism evidence="2 3">
    <name type="scientific">Alienimonas californiensis</name>
    <dbReference type="NCBI Taxonomy" id="2527989"/>
    <lineage>
        <taxon>Bacteria</taxon>
        <taxon>Pseudomonadati</taxon>
        <taxon>Planctomycetota</taxon>
        <taxon>Planctomycetia</taxon>
        <taxon>Planctomycetales</taxon>
        <taxon>Planctomycetaceae</taxon>
        <taxon>Alienimonas</taxon>
    </lineage>
</organism>
<dbReference type="InterPro" id="IPR043519">
    <property type="entry name" value="NT_sf"/>
</dbReference>
<feature type="region of interest" description="Disordered" evidence="1">
    <location>
        <begin position="1"/>
        <end position="21"/>
    </location>
</feature>
<protein>
    <submittedName>
        <fullName evidence="2">Uncharacterized protein</fullName>
    </submittedName>
</protein>
<dbReference type="EMBL" id="CP036265">
    <property type="protein sequence ID" value="QDT14639.1"/>
    <property type="molecule type" value="Genomic_DNA"/>
</dbReference>
<dbReference type="SUPFAM" id="SSF81301">
    <property type="entry name" value="Nucleotidyltransferase"/>
    <property type="match status" value="1"/>
</dbReference>
<evidence type="ECO:0000313" key="3">
    <source>
        <dbReference type="Proteomes" id="UP000318741"/>
    </source>
</evidence>
<sequence>MTPADANDVDGASSASQDDGPDPFDATLRLVAALEAASVDYMVVGSFSSNLYGVDRSTADADFLVSAKVADLTAAARSLGPEFVPDPQIGFESVTGLRRIRVGLKDSGFEFEFFLMGDDPHDAERFARRVRKDLGDGREAWAATAEDLIIAKLRWAKDTRRAKDREDLETVLFAQRGRLDLPYIERWAAEHGTLDLYREIAASIPPLD</sequence>
<dbReference type="Gene3D" id="3.30.460.40">
    <property type="match status" value="1"/>
</dbReference>
<dbReference type="Proteomes" id="UP000318741">
    <property type="component" value="Chromosome"/>
</dbReference>
<dbReference type="KEGG" id="acaf:CA12_07150"/>
<gene>
    <name evidence="2" type="ORF">CA12_07150</name>
</gene>
<name>A0A517P5I5_9PLAN</name>
<dbReference type="RefSeq" id="WP_145357513.1">
    <property type="nucleotide sequence ID" value="NZ_CP036265.1"/>
</dbReference>
<evidence type="ECO:0000313" key="2">
    <source>
        <dbReference type="EMBL" id="QDT14639.1"/>
    </source>
</evidence>
<dbReference type="AlphaFoldDB" id="A0A517P5I5"/>
<dbReference type="OrthoDB" id="1551055at2"/>